<evidence type="ECO:0000256" key="1">
    <source>
        <dbReference type="SAM" id="MobiDB-lite"/>
    </source>
</evidence>
<organism evidence="2 3">
    <name type="scientific">Pleuronectes platessa</name>
    <name type="common">European plaice</name>
    <dbReference type="NCBI Taxonomy" id="8262"/>
    <lineage>
        <taxon>Eukaryota</taxon>
        <taxon>Metazoa</taxon>
        <taxon>Chordata</taxon>
        <taxon>Craniata</taxon>
        <taxon>Vertebrata</taxon>
        <taxon>Euteleostomi</taxon>
        <taxon>Actinopterygii</taxon>
        <taxon>Neopterygii</taxon>
        <taxon>Teleostei</taxon>
        <taxon>Neoteleostei</taxon>
        <taxon>Acanthomorphata</taxon>
        <taxon>Carangaria</taxon>
        <taxon>Pleuronectiformes</taxon>
        <taxon>Pleuronectoidei</taxon>
        <taxon>Pleuronectidae</taxon>
        <taxon>Pleuronectes</taxon>
    </lineage>
</organism>
<protein>
    <submittedName>
        <fullName evidence="2">Uncharacterized protein</fullName>
    </submittedName>
</protein>
<dbReference type="AlphaFoldDB" id="A0A9N7UV88"/>
<evidence type="ECO:0000313" key="2">
    <source>
        <dbReference type="EMBL" id="CAB1440012.1"/>
    </source>
</evidence>
<evidence type="ECO:0000313" key="3">
    <source>
        <dbReference type="Proteomes" id="UP001153269"/>
    </source>
</evidence>
<sequence>MSWACSAPIADKSNVFVSAVAIVTDLRPVSLMQSEPSRSVVPSSCQPPFPPPSSEDTNRTQWLMWRTVRCGAAPLVGHGEMTLAVRPAHWLKPVAPTNRGERTSAEQRADKRSYWLSESLERTNSNQPLRPQAPKLDYTTQKAQPLAGDQRLERS</sequence>
<proteinExistence type="predicted"/>
<name>A0A9N7UV88_PLEPL</name>
<dbReference type="Proteomes" id="UP001153269">
    <property type="component" value="Unassembled WGS sequence"/>
</dbReference>
<feature type="region of interest" description="Disordered" evidence="1">
    <location>
        <begin position="34"/>
        <end position="58"/>
    </location>
</feature>
<comment type="caution">
    <text evidence="2">The sequence shown here is derived from an EMBL/GenBank/DDBJ whole genome shotgun (WGS) entry which is preliminary data.</text>
</comment>
<gene>
    <name evidence="2" type="ORF">PLEPLA_LOCUS27778</name>
</gene>
<accession>A0A9N7UV88</accession>
<reference evidence="2" key="1">
    <citation type="submission" date="2020-03" db="EMBL/GenBank/DDBJ databases">
        <authorList>
            <person name="Weist P."/>
        </authorList>
    </citation>
    <scope>NUCLEOTIDE SEQUENCE</scope>
</reference>
<feature type="region of interest" description="Disordered" evidence="1">
    <location>
        <begin position="118"/>
        <end position="155"/>
    </location>
</feature>
<dbReference type="EMBL" id="CADEAL010002380">
    <property type="protein sequence ID" value="CAB1440012.1"/>
    <property type="molecule type" value="Genomic_DNA"/>
</dbReference>
<keyword evidence="3" id="KW-1185">Reference proteome</keyword>